<dbReference type="Proteomes" id="UP001595887">
    <property type="component" value="Unassembled WGS sequence"/>
</dbReference>
<keyword evidence="1" id="KW-0732">Signal</keyword>
<protein>
    <submittedName>
        <fullName evidence="2">Uncharacterized protein</fullName>
    </submittedName>
</protein>
<evidence type="ECO:0000313" key="2">
    <source>
        <dbReference type="EMBL" id="MFC4293265.1"/>
    </source>
</evidence>
<reference evidence="3" key="1">
    <citation type="journal article" date="2019" name="Int. J. Syst. Evol. Microbiol.">
        <title>The Global Catalogue of Microorganisms (GCM) 10K type strain sequencing project: providing services to taxonomists for standard genome sequencing and annotation.</title>
        <authorList>
            <consortium name="The Broad Institute Genomics Platform"/>
            <consortium name="The Broad Institute Genome Sequencing Center for Infectious Disease"/>
            <person name="Wu L."/>
            <person name="Ma J."/>
        </authorList>
    </citation>
    <scope>NUCLEOTIDE SEQUENCE [LARGE SCALE GENOMIC DNA]</scope>
    <source>
        <strain evidence="3">CECT 8531</strain>
    </source>
</reference>
<proteinExistence type="predicted"/>
<name>A0ABV8RJ32_9SPHN</name>
<gene>
    <name evidence="2" type="ORF">ACFOWX_12645</name>
</gene>
<comment type="caution">
    <text evidence="2">The sequence shown here is derived from an EMBL/GenBank/DDBJ whole genome shotgun (WGS) entry which is preliminary data.</text>
</comment>
<dbReference type="RefSeq" id="WP_381424661.1">
    <property type="nucleotide sequence ID" value="NZ_JBHSDH010000013.1"/>
</dbReference>
<accession>A0ABV8RJ32</accession>
<organism evidence="2 3">
    <name type="scientific">Sphingorhabdus arenilitoris</name>
    <dbReference type="NCBI Taxonomy" id="1490041"/>
    <lineage>
        <taxon>Bacteria</taxon>
        <taxon>Pseudomonadati</taxon>
        <taxon>Pseudomonadota</taxon>
        <taxon>Alphaproteobacteria</taxon>
        <taxon>Sphingomonadales</taxon>
        <taxon>Sphingomonadaceae</taxon>
        <taxon>Sphingorhabdus</taxon>
    </lineage>
</organism>
<keyword evidence="3" id="KW-1185">Reference proteome</keyword>
<feature type="chain" id="PRO_5045062425" evidence="1">
    <location>
        <begin position="26"/>
        <end position="330"/>
    </location>
</feature>
<evidence type="ECO:0000313" key="3">
    <source>
        <dbReference type="Proteomes" id="UP001595887"/>
    </source>
</evidence>
<feature type="signal peptide" evidence="1">
    <location>
        <begin position="1"/>
        <end position="25"/>
    </location>
</feature>
<evidence type="ECO:0000256" key="1">
    <source>
        <dbReference type="SAM" id="SignalP"/>
    </source>
</evidence>
<sequence>MIMKHFIRLITIFTAVFSISNIAEAKSGELQAECAAYWQGTWQMSAEGRPVRLFTLGEDRSGNEMTGRYSGYGNAVSTFEEAELTEKVVSYPLSKVHCNGNQIIMEYVLPDGETNSFTARYIDSDEGWLALNDLPPEYTSPKYRFRRIADNDPVTLQPVKPQRLAHDIWGVDTISSNQETARIFEEDQAIRNELSTRIEDKIASDEEFFKRWESGDAERLARTKQLLENGELKAGVDYYRAAFIFQHGNTPEDYLRAHHLAVIAVSLGYKQALWISAATLDRYLLNIGKKQIYGTQYRSVNDVNEQIEFDQAVVSDAERKMLSVPVLDDQ</sequence>
<dbReference type="EMBL" id="JBHSDH010000013">
    <property type="protein sequence ID" value="MFC4293265.1"/>
    <property type="molecule type" value="Genomic_DNA"/>
</dbReference>